<accession>A0A6S6SJD1</accession>
<evidence type="ECO:0000259" key="1">
    <source>
        <dbReference type="Pfam" id="PF21135"/>
    </source>
</evidence>
<evidence type="ECO:0000313" key="2">
    <source>
        <dbReference type="EMBL" id="CAA6805136.1"/>
    </source>
</evidence>
<protein>
    <submittedName>
        <fullName evidence="2">Homoserine dehydrogenase (EC)</fullName>
        <ecNumber evidence="2">1.1.1.3</ecNumber>
    </submittedName>
</protein>
<dbReference type="EMBL" id="CACVAY010000025">
    <property type="protein sequence ID" value="CAA6805136.1"/>
    <property type="molecule type" value="Genomic_DNA"/>
</dbReference>
<keyword evidence="2" id="KW-0560">Oxidoreductase</keyword>
<dbReference type="EC" id="1.1.1.3" evidence="2"/>
<dbReference type="Pfam" id="PF21135">
    <property type="entry name" value="DRL_cat"/>
    <property type="match status" value="1"/>
</dbReference>
<dbReference type="InterPro" id="IPR036291">
    <property type="entry name" value="NAD(P)-bd_dom_sf"/>
</dbReference>
<dbReference type="SUPFAM" id="SSF51735">
    <property type="entry name" value="NAD(P)-binding Rossmann-fold domains"/>
    <property type="match status" value="1"/>
</dbReference>
<sequence length="403" mass="44136">MKTTTLALSTVPDPTRIGIVGTGYISTGLNNLLLQSTEFTATKILTRRPLNSCADFPRHDILTHSIQELIDHADVIVECSGDPIHAAIIIDQAFQANIPVVTMNTEFHITCGSYFMDKGILTEAEGDQPGCLAALAEKAQEMGFIPIVYGNVKGFQDLDPSPKNMNFWAKKQGISLSMVTAATDGTKVQAEQILVANGLKAGIVQEGLLGLPSTSLEEDALYLAEIAIEQKQAISDFIIHPTEKQRIFIVATHDDSQQAALDYLKLGSGPYYTLSQNQVLCHLEILKTVKRILHTRQPLLNNSLQPTLSLAAIAKKDISAGTSIPHAIGSFEFRGIAIRVNDHPQHVPMGLLQDVTFIKNIQKGELIMFEHIDLQPSLALHAWEHTLNRRAKSSACVKSRHIL</sequence>
<dbReference type="AlphaFoldDB" id="A0A6S6SJD1"/>
<gene>
    <name evidence="2" type="ORF">HELGO_WM11744</name>
</gene>
<dbReference type="PANTHER" id="PTHR37850">
    <property type="entry name" value="STRU PROTEIN"/>
    <property type="match status" value="1"/>
</dbReference>
<proteinExistence type="predicted"/>
<dbReference type="GO" id="GO:0004412">
    <property type="term" value="F:homoserine dehydrogenase activity"/>
    <property type="evidence" value="ECO:0007669"/>
    <property type="project" value="UniProtKB-EC"/>
</dbReference>
<dbReference type="PANTHER" id="PTHR37850:SF1">
    <property type="entry name" value="SAF DOMAIN PROTEIN"/>
    <property type="match status" value="1"/>
</dbReference>
<name>A0A6S6SJD1_9GAMM</name>
<organism evidence="2">
    <name type="scientific">uncultured Thiotrichaceae bacterium</name>
    <dbReference type="NCBI Taxonomy" id="298394"/>
    <lineage>
        <taxon>Bacteria</taxon>
        <taxon>Pseudomonadati</taxon>
        <taxon>Pseudomonadota</taxon>
        <taxon>Gammaproteobacteria</taxon>
        <taxon>Thiotrichales</taxon>
        <taxon>Thiotrichaceae</taxon>
        <taxon>environmental samples</taxon>
    </lineage>
</organism>
<dbReference type="Gene3D" id="3.40.50.720">
    <property type="entry name" value="NAD(P)-binding Rossmann-like Domain"/>
    <property type="match status" value="1"/>
</dbReference>
<feature type="domain" description="Oxidoreductase DRL-like catalytic" evidence="1">
    <location>
        <begin position="126"/>
        <end position="285"/>
    </location>
</feature>
<reference evidence="2" key="1">
    <citation type="submission" date="2020-01" db="EMBL/GenBank/DDBJ databases">
        <authorList>
            <person name="Meier V. D."/>
            <person name="Meier V D."/>
        </authorList>
    </citation>
    <scope>NUCLEOTIDE SEQUENCE</scope>
    <source>
        <strain evidence="2">HLG_WM_MAG_07</strain>
    </source>
</reference>
<dbReference type="InterPro" id="IPR048423">
    <property type="entry name" value="DRL_cat"/>
</dbReference>